<dbReference type="AlphaFoldDB" id="A0A128A1B6"/>
<keyword evidence="3" id="KW-1185">Reference proteome</keyword>
<feature type="transmembrane region" description="Helical" evidence="1">
    <location>
        <begin position="330"/>
        <end position="353"/>
    </location>
</feature>
<feature type="transmembrane region" description="Helical" evidence="1">
    <location>
        <begin position="68"/>
        <end position="88"/>
    </location>
</feature>
<dbReference type="InterPro" id="IPR010293">
    <property type="entry name" value="Sbt_1"/>
</dbReference>
<proteinExistence type="predicted"/>
<feature type="transmembrane region" description="Helical" evidence="1">
    <location>
        <begin position="6"/>
        <end position="26"/>
    </location>
</feature>
<accession>A0A128A1B6</accession>
<feature type="transmembrane region" description="Helical" evidence="1">
    <location>
        <begin position="207"/>
        <end position="225"/>
    </location>
</feature>
<dbReference type="PANTHER" id="PTHR40400">
    <property type="entry name" value="SLR1512 PROTEIN"/>
    <property type="match status" value="1"/>
</dbReference>
<evidence type="ECO:0008006" key="4">
    <source>
        <dbReference type="Google" id="ProtNLM"/>
    </source>
</evidence>
<feature type="transmembrane region" description="Helical" evidence="1">
    <location>
        <begin position="38"/>
        <end position="56"/>
    </location>
</feature>
<dbReference type="Proteomes" id="UP000196239">
    <property type="component" value="Chromosome 1"/>
</dbReference>
<evidence type="ECO:0000313" key="3">
    <source>
        <dbReference type="Proteomes" id="UP000196239"/>
    </source>
</evidence>
<feature type="transmembrane region" description="Helical" evidence="1">
    <location>
        <begin position="298"/>
        <end position="318"/>
    </location>
</feature>
<keyword evidence="1" id="KW-1133">Transmembrane helix</keyword>
<evidence type="ECO:0000256" key="1">
    <source>
        <dbReference type="SAM" id="Phobius"/>
    </source>
</evidence>
<gene>
    <name evidence="2" type="ORF">NDEV_0355</name>
</gene>
<dbReference type="PANTHER" id="PTHR40400:SF1">
    <property type="entry name" value="SLR1512 PROTEIN"/>
    <property type="match status" value="1"/>
</dbReference>
<feature type="transmembrane region" description="Helical" evidence="1">
    <location>
        <begin position="269"/>
        <end position="292"/>
    </location>
</feature>
<dbReference type="KEGG" id="ndv:NDEV_0355"/>
<name>A0A128A1B6_9ARCH</name>
<keyword evidence="1" id="KW-0812">Transmembrane</keyword>
<reference evidence="3" key="1">
    <citation type="submission" date="2015-10" db="EMBL/GenBank/DDBJ databases">
        <authorList>
            <person name="Lehtovirta-Morley L.E."/>
            <person name="Vieille C."/>
        </authorList>
    </citation>
    <scope>NUCLEOTIDE SEQUENCE [LARGE SCALE GENOMIC DNA]</scope>
</reference>
<feature type="transmembrane region" description="Helical" evidence="1">
    <location>
        <begin position="132"/>
        <end position="155"/>
    </location>
</feature>
<protein>
    <recommendedName>
        <fullName evidence="4">Sodium-dependent bicarbonate transport family permease</fullName>
    </recommendedName>
</protein>
<feature type="transmembrane region" description="Helical" evidence="1">
    <location>
        <begin position="100"/>
        <end position="120"/>
    </location>
</feature>
<keyword evidence="1" id="KW-0472">Membrane</keyword>
<organism evidence="2 3">
    <name type="scientific">Nitrosotalea devaniterrae</name>
    <dbReference type="NCBI Taxonomy" id="1078905"/>
    <lineage>
        <taxon>Archaea</taxon>
        <taxon>Nitrososphaerota</taxon>
        <taxon>Nitrososphaeria</taxon>
        <taxon>Nitrosotaleales</taxon>
        <taxon>Nitrosotaleaceae</taxon>
        <taxon>Nitrosotalea</taxon>
    </lineage>
</organism>
<evidence type="ECO:0000313" key="2">
    <source>
        <dbReference type="EMBL" id="CUR51120.1"/>
    </source>
</evidence>
<dbReference type="EMBL" id="LN890280">
    <property type="protein sequence ID" value="CUR51120.1"/>
    <property type="molecule type" value="Genomic_DNA"/>
</dbReference>
<sequence>MDIIEIVQANLLTPIVLFFALGVVAARIKSDLRIPDQLSAFLPIYLLAAIGLHGGIEMRRGGLEQIAIPIAVAVALALVMTLNHYQILRRLGKFNIFDSYALASTYGSVGAVTFSVGLSFLRDQNITSEGYITAILAVLEPISLVFSIFLVNMTVEKELKKRKESFSKIKEDGTKSEISYDVNFEPNIDADAKNKTGNLREILHETITGKAIVILLGCIVIGYIIGDHGFVSIKPVFEDLFFGALVIFILEMGILAGQRLNDIKKVGPFLIAFAILIPTLNGTIGVIIANYLGLSIGGAVMFGVLFASASFIAAPAVLRTGIPKANPSLYITSALGITFPYIIIVLLPILLIVSTTFHSLGSISLFG</sequence>
<feature type="transmembrane region" description="Helical" evidence="1">
    <location>
        <begin position="240"/>
        <end position="257"/>
    </location>
</feature>
<dbReference type="Pfam" id="PF05982">
    <property type="entry name" value="Sbt_1"/>
    <property type="match status" value="1"/>
</dbReference>